<dbReference type="GO" id="GO:0030267">
    <property type="term" value="F:glyoxylate reductase (NADPH) activity"/>
    <property type="evidence" value="ECO:0007669"/>
    <property type="project" value="TreeGrafter"/>
</dbReference>
<dbReference type="InterPro" id="IPR006140">
    <property type="entry name" value="D-isomer_DH_NAD-bd"/>
</dbReference>
<keyword evidence="8" id="KW-1185">Reference proteome</keyword>
<dbReference type="InterPro" id="IPR050223">
    <property type="entry name" value="D-isomer_2-hydroxyacid_DH"/>
</dbReference>
<dbReference type="PROSITE" id="PS00671">
    <property type="entry name" value="D_2_HYDROXYACID_DH_3"/>
    <property type="match status" value="1"/>
</dbReference>
<dbReference type="Proteomes" id="UP000633219">
    <property type="component" value="Unassembled WGS sequence"/>
</dbReference>
<name>A0A936YPJ7_9HYPH</name>
<evidence type="ECO:0000256" key="3">
    <source>
        <dbReference type="ARBA" id="ARBA00023027"/>
    </source>
</evidence>
<gene>
    <name evidence="7" type="ORF">JJB09_20165</name>
</gene>
<evidence type="ECO:0000259" key="5">
    <source>
        <dbReference type="Pfam" id="PF00389"/>
    </source>
</evidence>
<dbReference type="InterPro" id="IPR029753">
    <property type="entry name" value="D-isomer_DH_CS"/>
</dbReference>
<dbReference type="AlphaFoldDB" id="A0A936YPJ7"/>
<dbReference type="SUPFAM" id="SSF52283">
    <property type="entry name" value="Formate/glycerate dehydrogenase catalytic domain-like"/>
    <property type="match status" value="1"/>
</dbReference>
<comment type="caution">
    <text evidence="7">The sequence shown here is derived from an EMBL/GenBank/DDBJ whole genome shotgun (WGS) entry which is preliminary data.</text>
</comment>
<dbReference type="RefSeq" id="WP_201662514.1">
    <property type="nucleotide sequence ID" value="NZ_JAEQNC010000012.1"/>
</dbReference>
<comment type="similarity">
    <text evidence="1 4">Belongs to the D-isomer specific 2-hydroxyacid dehydrogenase family.</text>
</comment>
<dbReference type="FunFam" id="3.40.50.720:FF:000203">
    <property type="entry name" value="D-3-phosphoglycerate dehydrogenase (SerA)"/>
    <property type="match status" value="1"/>
</dbReference>
<accession>A0A936YPJ7</accession>
<dbReference type="Gene3D" id="3.40.50.720">
    <property type="entry name" value="NAD(P)-binding Rossmann-like Domain"/>
    <property type="match status" value="2"/>
</dbReference>
<evidence type="ECO:0000256" key="4">
    <source>
        <dbReference type="RuleBase" id="RU003719"/>
    </source>
</evidence>
<dbReference type="CDD" id="cd05301">
    <property type="entry name" value="GDH"/>
    <property type="match status" value="1"/>
</dbReference>
<feature type="domain" description="D-isomer specific 2-hydroxyacid dehydrogenase catalytic" evidence="5">
    <location>
        <begin position="31"/>
        <end position="343"/>
    </location>
</feature>
<dbReference type="InterPro" id="IPR036291">
    <property type="entry name" value="NAD(P)-bd_dom_sf"/>
</dbReference>
<dbReference type="InterPro" id="IPR006139">
    <property type="entry name" value="D-isomer_2_OHA_DH_cat_dom"/>
</dbReference>
<keyword evidence="2 4" id="KW-0560">Oxidoreductase</keyword>
<dbReference type="PANTHER" id="PTHR10996:SF283">
    <property type="entry name" value="GLYOXYLATE_HYDROXYPYRUVATE REDUCTASE B"/>
    <property type="match status" value="1"/>
</dbReference>
<evidence type="ECO:0000313" key="8">
    <source>
        <dbReference type="Proteomes" id="UP000633219"/>
    </source>
</evidence>
<dbReference type="GO" id="GO:0051287">
    <property type="term" value="F:NAD binding"/>
    <property type="evidence" value="ECO:0007669"/>
    <property type="project" value="InterPro"/>
</dbReference>
<evidence type="ECO:0000256" key="1">
    <source>
        <dbReference type="ARBA" id="ARBA00005854"/>
    </source>
</evidence>
<evidence type="ECO:0000313" key="7">
    <source>
        <dbReference type="EMBL" id="MBL0374338.1"/>
    </source>
</evidence>
<sequence>MNGDILSDDPLGPISMLDEASPLVALKRCPILITEELPPEAIKVFRRVFPEAAILPENQQTVSGILEAADGARAIILTVKYRLDEAFFQALPKSVEIIALYSSGFDHVDLAAARERRVTLINTPNILADSVADLAMALILGAARRVLEGVDLIRSGRWAGFSPTLLLGKEMRGRVLGIFGMGNIGREVSTRAQAFGMNVAYRNRTQLPRENEGGARYVADERAFLEGCDILLLAAPLTPETHKFLNAERIRWLPQGAIVVNISRGELIDDDAFLDALLNRHVAAAGLDVYTNEPAVDQRYLTTPGVLPLPHIGSATIEARIAMAETLVDDIERILLGERPSNAL</sequence>
<evidence type="ECO:0000256" key="2">
    <source>
        <dbReference type="ARBA" id="ARBA00023002"/>
    </source>
</evidence>
<dbReference type="PANTHER" id="PTHR10996">
    <property type="entry name" value="2-HYDROXYACID DEHYDROGENASE-RELATED"/>
    <property type="match status" value="1"/>
</dbReference>
<dbReference type="SUPFAM" id="SSF51735">
    <property type="entry name" value="NAD(P)-binding Rossmann-fold domains"/>
    <property type="match status" value="1"/>
</dbReference>
<dbReference type="EMBL" id="JAEQNC010000012">
    <property type="protein sequence ID" value="MBL0374338.1"/>
    <property type="molecule type" value="Genomic_DNA"/>
</dbReference>
<protein>
    <submittedName>
        <fullName evidence="7">D-glycerate dehydrogenase</fullName>
    </submittedName>
</protein>
<dbReference type="GO" id="GO:0005829">
    <property type="term" value="C:cytosol"/>
    <property type="evidence" value="ECO:0007669"/>
    <property type="project" value="TreeGrafter"/>
</dbReference>
<reference evidence="7" key="1">
    <citation type="submission" date="2021-01" db="EMBL/GenBank/DDBJ databases">
        <title>Rhizobium sp. strain KVB221 16S ribosomal RNA gene Genome sequencing and assembly.</title>
        <authorList>
            <person name="Kang M."/>
        </authorList>
    </citation>
    <scope>NUCLEOTIDE SEQUENCE</scope>
    <source>
        <strain evidence="7">KVB221</strain>
    </source>
</reference>
<feature type="domain" description="D-isomer specific 2-hydroxyacid dehydrogenase NAD-binding" evidence="6">
    <location>
        <begin position="136"/>
        <end position="313"/>
    </location>
</feature>
<organism evidence="7 8">
    <name type="scientific">Rhizobium setariae</name>
    <dbReference type="NCBI Taxonomy" id="2801340"/>
    <lineage>
        <taxon>Bacteria</taxon>
        <taxon>Pseudomonadati</taxon>
        <taxon>Pseudomonadota</taxon>
        <taxon>Alphaproteobacteria</taxon>
        <taxon>Hyphomicrobiales</taxon>
        <taxon>Rhizobiaceae</taxon>
        <taxon>Rhizobium/Agrobacterium group</taxon>
        <taxon>Rhizobium</taxon>
    </lineage>
</organism>
<proteinExistence type="inferred from homology"/>
<dbReference type="Pfam" id="PF00389">
    <property type="entry name" value="2-Hacid_dh"/>
    <property type="match status" value="1"/>
</dbReference>
<evidence type="ECO:0000259" key="6">
    <source>
        <dbReference type="Pfam" id="PF02826"/>
    </source>
</evidence>
<dbReference type="Pfam" id="PF02826">
    <property type="entry name" value="2-Hacid_dh_C"/>
    <property type="match status" value="1"/>
</dbReference>
<dbReference type="GO" id="GO:0016618">
    <property type="term" value="F:hydroxypyruvate reductase [NAD(P)H] activity"/>
    <property type="evidence" value="ECO:0007669"/>
    <property type="project" value="TreeGrafter"/>
</dbReference>
<keyword evidence="3" id="KW-0520">NAD</keyword>